<keyword evidence="3 9" id="KW-0813">Transport</keyword>
<dbReference type="CDD" id="cd09224">
    <property type="entry name" value="CytoC_RC"/>
    <property type="match status" value="1"/>
</dbReference>
<feature type="binding site" description="axial binding residue" evidence="11">
    <location>
        <position position="241"/>
    </location>
    <ligand>
        <name>heme</name>
        <dbReference type="ChEBI" id="CHEBI:30413"/>
        <label>3</label>
    </ligand>
    <ligandPart>
        <name>Fe</name>
        <dbReference type="ChEBI" id="CHEBI:18248"/>
    </ligandPart>
</feature>
<evidence type="ECO:0000256" key="7">
    <source>
        <dbReference type="ARBA" id="ARBA00022982"/>
    </source>
</evidence>
<feature type="binding site" description="covalent" evidence="10">
    <location>
        <position position="315"/>
    </location>
    <ligand>
        <name>heme</name>
        <dbReference type="ChEBI" id="CHEBI:30413"/>
        <label>4</label>
    </ligand>
</feature>
<evidence type="ECO:0000256" key="1">
    <source>
        <dbReference type="ARBA" id="ARBA00003196"/>
    </source>
</evidence>
<name>A0A858RB77_9PROT</name>
<feature type="binding site" description="covalent" evidence="10">
    <location>
        <position position="312"/>
    </location>
    <ligand>
        <name>heme</name>
        <dbReference type="ChEBI" id="CHEBI:30413"/>
        <label>4</label>
    </ligand>
</feature>
<feature type="binding site" description="axial binding residue" evidence="11">
    <location>
        <position position="111"/>
    </location>
    <ligand>
        <name>heme</name>
        <dbReference type="ChEBI" id="CHEBI:30413"/>
        <label>1</label>
    </ligand>
    <ligandPart>
        <name>Fe</name>
        <dbReference type="ChEBI" id="CHEBI:18248"/>
    </ligandPart>
</feature>
<dbReference type="NCBIfam" id="NF040706">
    <property type="entry name" value="photo_cyt_PufC"/>
    <property type="match status" value="1"/>
</dbReference>
<dbReference type="InterPro" id="IPR003158">
    <property type="entry name" value="Photosyn_RC_cyt_c-su"/>
</dbReference>
<feature type="binding site" description="covalent" evidence="10">
    <location>
        <position position="252"/>
    </location>
    <ligand>
        <name>heme</name>
        <dbReference type="ChEBI" id="CHEBI:30413"/>
        <label>3</label>
    </ligand>
</feature>
<dbReference type="GO" id="GO:0030077">
    <property type="term" value="C:plasma membrane light-harvesting complex"/>
    <property type="evidence" value="ECO:0007669"/>
    <property type="project" value="InterPro"/>
</dbReference>
<evidence type="ECO:0000256" key="10">
    <source>
        <dbReference type="PIRSR" id="PIRSR000017-1"/>
    </source>
</evidence>
<dbReference type="GO" id="GO:0020037">
    <property type="term" value="F:heme binding"/>
    <property type="evidence" value="ECO:0007669"/>
    <property type="project" value="InterPro"/>
</dbReference>
<keyword evidence="9" id="KW-0674">Reaction center</keyword>
<sequence length="356" mass="38263">MSMVLRGAAAAAVVLGVGLLFTFEYGSVETVQTGFRGVAMEQNYRASAIPASIAANQLPEPIDRVEPEGELASAVYQNVQVLGDLTESEFLRTMTAITAWVSPEQGCTYCHAEGEELSSDSLYTKVVARKMLQMTRTINVDWGSHVQATGVTCYTCHRGQPVPTGIWFADPGRSPAHGMVGNPAGQNRPAAQVGLSSLPSDPFSTYLVGKEDPGIRVIGNTALPTGNNHSIKQAEWTYGLMIHMSESLGVNCTYCHNSRAFADWSQSPPQRTTAWHGIRMVRDVNAEYLLPLQGVFPAHRLGPEGDVAKVNCQTCHKGAYKPLFGAPMIADWPELARKGPAAPGQSAALGPRVPLQ</sequence>
<dbReference type="EMBL" id="CP051775">
    <property type="protein sequence ID" value="QJE74591.1"/>
    <property type="molecule type" value="Genomic_DNA"/>
</dbReference>
<evidence type="ECO:0000256" key="11">
    <source>
        <dbReference type="PIRSR" id="PIRSR000017-2"/>
    </source>
</evidence>
<dbReference type="Gene3D" id="1.10.468.10">
    <property type="entry name" value="Photosynthetic Reaction Center, subunit C, domain 2"/>
    <property type="match status" value="2"/>
</dbReference>
<feature type="binding site" description="covalent" evidence="10">
    <location>
        <position position="255"/>
    </location>
    <ligand>
        <name>heme</name>
        <dbReference type="ChEBI" id="CHEBI:30413"/>
        <label>3</label>
    </ligand>
</feature>
<evidence type="ECO:0000313" key="13">
    <source>
        <dbReference type="Proteomes" id="UP000501891"/>
    </source>
</evidence>
<comment type="function">
    <text evidence="1 9">The reaction center of purple bacteria contains a tightly bound cytochrome molecule which re-reduces the photo oxidized primary electron donor.</text>
</comment>
<feature type="binding site" description="axial binding residue" evidence="11">
    <location>
        <position position="94"/>
    </location>
    <ligand>
        <name>heme</name>
        <dbReference type="ChEBI" id="CHEBI:30413"/>
        <label>1</label>
    </ligand>
    <ligandPart>
        <name>Fe</name>
        <dbReference type="ChEBI" id="CHEBI:18248"/>
    </ligandPart>
</feature>
<feature type="binding site" description="axial binding residue" evidence="11">
    <location>
        <position position="145"/>
    </location>
    <ligand>
        <name>heme</name>
        <dbReference type="ChEBI" id="CHEBI:30413"/>
        <label>4</label>
    </ligand>
    <ligandPart>
        <name>Fe</name>
        <dbReference type="ChEBI" id="CHEBI:18248"/>
    </ligandPart>
</feature>
<dbReference type="KEGG" id="acru:HHL28_17325"/>
<evidence type="ECO:0000256" key="2">
    <source>
        <dbReference type="ARBA" id="ARBA00015978"/>
    </source>
</evidence>
<comment type="PTM">
    <text evidence="9 10">Binds 4 heme groups per subunit.</text>
</comment>
<keyword evidence="8 9" id="KW-0408">Iron</keyword>
<feature type="binding site" description="axial binding residue" evidence="11">
    <location>
        <position position="157"/>
    </location>
    <ligand>
        <name>heme</name>
        <dbReference type="ChEBI" id="CHEBI:30413"/>
        <label>2</label>
    </ligand>
    <ligandPart>
        <name>Fe</name>
        <dbReference type="ChEBI" id="CHEBI:18248"/>
    </ligandPart>
</feature>
<proteinExistence type="predicted"/>
<feature type="binding site" description="covalent" evidence="10">
    <location>
        <position position="110"/>
    </location>
    <ligand>
        <name>heme</name>
        <dbReference type="ChEBI" id="CHEBI:30413"/>
        <label>1</label>
    </ligand>
</feature>
<dbReference type="Pfam" id="PF02276">
    <property type="entry name" value="CytoC_RC"/>
    <property type="match status" value="1"/>
</dbReference>
<dbReference type="AlphaFoldDB" id="A0A858RB77"/>
<dbReference type="InterPro" id="IPR023119">
    <property type="entry name" value="Multihaem_cyt_PRC_cyt_su-like"/>
</dbReference>
<feature type="binding site" description="axial binding residue" evidence="11">
    <location>
        <position position="131"/>
    </location>
    <ligand>
        <name>heme</name>
        <dbReference type="ChEBI" id="CHEBI:30413"/>
        <label>2</label>
    </ligand>
    <ligandPart>
        <name>Fe</name>
        <dbReference type="ChEBI" id="CHEBI:18248"/>
    </ligandPart>
</feature>
<evidence type="ECO:0000313" key="12">
    <source>
        <dbReference type="EMBL" id="QJE74591.1"/>
    </source>
</evidence>
<dbReference type="GO" id="GO:0009055">
    <property type="term" value="F:electron transfer activity"/>
    <property type="evidence" value="ECO:0007669"/>
    <property type="project" value="InterPro"/>
</dbReference>
<feature type="binding site" description="axial binding residue" evidence="11">
    <location>
        <position position="316"/>
    </location>
    <ligand>
        <name>heme</name>
        <dbReference type="ChEBI" id="CHEBI:30413"/>
        <label>4</label>
    </ligand>
    <ligandPart>
        <name>Fe</name>
        <dbReference type="ChEBI" id="CHEBI:18248"/>
    </ligandPart>
</feature>
<dbReference type="InterPro" id="IPR036280">
    <property type="entry name" value="Multihaem_cyt_sf"/>
</dbReference>
<keyword evidence="4 9" id="KW-0602">Photosynthesis</keyword>
<evidence type="ECO:0000256" key="4">
    <source>
        <dbReference type="ARBA" id="ARBA00022531"/>
    </source>
</evidence>
<protein>
    <recommendedName>
        <fullName evidence="2 9">Photosynthetic reaction center cytochrome c subunit</fullName>
    </recommendedName>
</protein>
<evidence type="ECO:0000256" key="3">
    <source>
        <dbReference type="ARBA" id="ARBA00022448"/>
    </source>
</evidence>
<organism evidence="12 13">
    <name type="scientific">Aerophototrophica crusticola</name>
    <dbReference type="NCBI Taxonomy" id="1709002"/>
    <lineage>
        <taxon>Bacteria</taxon>
        <taxon>Pseudomonadati</taxon>
        <taxon>Pseudomonadota</taxon>
        <taxon>Alphaproteobacteria</taxon>
        <taxon>Rhodospirillales</taxon>
        <taxon>Rhodospirillaceae</taxon>
        <taxon>Aerophototrophica</taxon>
    </lineage>
</organism>
<reference evidence="12" key="1">
    <citation type="submission" date="2020-04" db="EMBL/GenBank/DDBJ databases">
        <title>A desert anoxygenic phototrophic bacterium fixes CO2 using RubisCO under aerobic conditions.</title>
        <authorList>
            <person name="Tang K."/>
        </authorList>
    </citation>
    <scope>NUCLEOTIDE SEQUENCE [LARGE SCALE GENOMIC DNA]</scope>
    <source>
        <strain evidence="12">MIMtkB3</strain>
    </source>
</reference>
<dbReference type="SUPFAM" id="SSF48695">
    <property type="entry name" value="Multiheme cytochromes"/>
    <property type="match status" value="1"/>
</dbReference>
<keyword evidence="6 9" id="KW-0479">Metal-binding</keyword>
<evidence type="ECO:0000256" key="5">
    <source>
        <dbReference type="ARBA" id="ARBA00022617"/>
    </source>
</evidence>
<evidence type="ECO:0000256" key="8">
    <source>
        <dbReference type="ARBA" id="ARBA00023004"/>
    </source>
</evidence>
<dbReference type="Proteomes" id="UP000501891">
    <property type="component" value="Chromosome"/>
</dbReference>
<keyword evidence="7 9" id="KW-0249">Electron transport</keyword>
<evidence type="ECO:0000256" key="9">
    <source>
        <dbReference type="PIRNR" id="PIRNR000017"/>
    </source>
</evidence>
<feature type="binding site" description="covalent" evidence="10">
    <location>
        <position position="107"/>
    </location>
    <ligand>
        <name>heme</name>
        <dbReference type="ChEBI" id="CHEBI:30413"/>
        <label>1</label>
    </ligand>
</feature>
<dbReference type="PIRSF" id="PIRSF000017">
    <property type="entry name" value="RC_cytochrome"/>
    <property type="match status" value="1"/>
</dbReference>
<keyword evidence="13" id="KW-1185">Reference proteome</keyword>
<dbReference type="GO" id="GO:0005506">
    <property type="term" value="F:iron ion binding"/>
    <property type="evidence" value="ECO:0007669"/>
    <property type="project" value="InterPro"/>
</dbReference>
<accession>A0A858RB77</accession>
<evidence type="ECO:0000256" key="6">
    <source>
        <dbReference type="ARBA" id="ARBA00022723"/>
    </source>
</evidence>
<feature type="binding site" description="covalent" evidence="10">
    <location>
        <position position="156"/>
    </location>
    <ligand>
        <name>heme</name>
        <dbReference type="ChEBI" id="CHEBI:30413"/>
        <label>2</label>
    </ligand>
</feature>
<feature type="binding site" description="covalent" evidence="10">
    <location>
        <position position="153"/>
    </location>
    <ligand>
        <name>heme</name>
        <dbReference type="ChEBI" id="CHEBI:30413"/>
        <label>2</label>
    </ligand>
</feature>
<gene>
    <name evidence="12" type="ORF">HHL28_17325</name>
</gene>
<dbReference type="GO" id="GO:0019684">
    <property type="term" value="P:photosynthesis, light reaction"/>
    <property type="evidence" value="ECO:0007669"/>
    <property type="project" value="InterPro"/>
</dbReference>
<feature type="binding site" description="axial binding residue" evidence="11">
    <location>
        <position position="256"/>
    </location>
    <ligand>
        <name>heme</name>
        <dbReference type="ChEBI" id="CHEBI:30413"/>
        <label>3</label>
    </ligand>
    <ligandPart>
        <name>Fe</name>
        <dbReference type="ChEBI" id="CHEBI:18248"/>
    </ligandPart>
</feature>
<keyword evidence="5 9" id="KW-0349">Heme</keyword>